<name>A0AAU8KXA1_9VIRU</name>
<accession>A0AAU8KXA1</accession>
<gene>
    <name evidence="1" type="ORF">RWKQUPEQ_CDS0057</name>
</gene>
<protein>
    <submittedName>
        <fullName evidence="1">Uncharacterized protein</fullName>
    </submittedName>
</protein>
<reference evidence="1" key="1">
    <citation type="submission" date="2024-05" db="EMBL/GenBank/DDBJ databases">
        <title>Complete Genome Sequences of 14 Acinetobacter baumannii phages isolated in Kenya.</title>
        <authorList>
            <person name="Mwai F."/>
            <person name="Kigen C."/>
            <person name="Makobe C."/>
            <person name="Georges M."/>
            <person name="Mutai I."/>
            <person name="Odoyo E."/>
            <person name="Gachoya M."/>
            <person name="Musila L."/>
        </authorList>
    </citation>
    <scope>NUCLEOTIDE SEQUENCE</scope>
</reference>
<dbReference type="EMBL" id="PP841132">
    <property type="protein sequence ID" value="XCN27411.1"/>
    <property type="molecule type" value="Genomic_DNA"/>
</dbReference>
<proteinExistence type="predicted"/>
<evidence type="ECO:0000313" key="1">
    <source>
        <dbReference type="EMBL" id="XCN27411.1"/>
    </source>
</evidence>
<organism evidence="1">
    <name type="scientific">Acinetobacter phage vB_Ab_164_KEN_01</name>
    <dbReference type="NCBI Taxonomy" id="3143015"/>
    <lineage>
        <taxon>Viruses</taxon>
    </lineage>
</organism>
<sequence length="55" mass="6297">MIRTLIRTLDKNVPKKFLQKRCMGGRRDGLGGRDPFTNICQILNSTITCNRTFPT</sequence>